<dbReference type="Pfam" id="PF01872">
    <property type="entry name" value="RibD_C"/>
    <property type="match status" value="1"/>
</dbReference>
<dbReference type="Gene3D" id="3.40.430.10">
    <property type="entry name" value="Dihydrofolate Reductase, subunit A"/>
    <property type="match status" value="1"/>
</dbReference>
<evidence type="ECO:0000313" key="2">
    <source>
        <dbReference type="EMBL" id="SHE82908.1"/>
    </source>
</evidence>
<proteinExistence type="predicted"/>
<gene>
    <name evidence="2" type="ORF">SAMN05444392_103308</name>
</gene>
<dbReference type="AlphaFoldDB" id="A0A1M4WNX3"/>
<dbReference type="InterPro" id="IPR024072">
    <property type="entry name" value="DHFR-like_dom_sf"/>
</dbReference>
<organism evidence="2 3">
    <name type="scientific">Seinonella peptonophila</name>
    <dbReference type="NCBI Taxonomy" id="112248"/>
    <lineage>
        <taxon>Bacteria</taxon>
        <taxon>Bacillati</taxon>
        <taxon>Bacillota</taxon>
        <taxon>Bacilli</taxon>
        <taxon>Bacillales</taxon>
        <taxon>Thermoactinomycetaceae</taxon>
        <taxon>Seinonella</taxon>
    </lineage>
</organism>
<dbReference type="EMBL" id="FQVL01000003">
    <property type="protein sequence ID" value="SHE82908.1"/>
    <property type="molecule type" value="Genomic_DNA"/>
</dbReference>
<dbReference type="PANTHER" id="PTHR38011">
    <property type="entry name" value="DIHYDROFOLATE REDUCTASE FAMILY PROTEIN (AFU_ORTHOLOGUE AFUA_8G06820)"/>
    <property type="match status" value="1"/>
</dbReference>
<dbReference type="GO" id="GO:0008703">
    <property type="term" value="F:5-amino-6-(5-phosphoribosylamino)uracil reductase activity"/>
    <property type="evidence" value="ECO:0007669"/>
    <property type="project" value="InterPro"/>
</dbReference>
<dbReference type="RefSeq" id="WP_073154384.1">
    <property type="nucleotide sequence ID" value="NZ_FQVL01000003.1"/>
</dbReference>
<dbReference type="GO" id="GO:0009231">
    <property type="term" value="P:riboflavin biosynthetic process"/>
    <property type="evidence" value="ECO:0007669"/>
    <property type="project" value="InterPro"/>
</dbReference>
<dbReference type="Proteomes" id="UP000184476">
    <property type="component" value="Unassembled WGS sequence"/>
</dbReference>
<dbReference type="OrthoDB" id="195113at2"/>
<evidence type="ECO:0000313" key="3">
    <source>
        <dbReference type="Proteomes" id="UP000184476"/>
    </source>
</evidence>
<dbReference type="InterPro" id="IPR050765">
    <property type="entry name" value="Riboflavin_Biosynth_HTPR"/>
</dbReference>
<keyword evidence="3" id="KW-1185">Reference proteome</keyword>
<dbReference type="PANTHER" id="PTHR38011:SF11">
    <property type="entry name" value="2,5-DIAMINO-6-RIBOSYLAMINO-4(3H)-PYRIMIDINONE 5'-PHOSPHATE REDUCTASE"/>
    <property type="match status" value="1"/>
</dbReference>
<feature type="domain" description="Bacterial bifunctional deaminase-reductase C-terminal" evidence="1">
    <location>
        <begin position="2"/>
        <end position="173"/>
    </location>
</feature>
<dbReference type="InterPro" id="IPR002734">
    <property type="entry name" value="RibDG_C"/>
</dbReference>
<protein>
    <submittedName>
        <fullName evidence="2">Dihydrofolate reductase</fullName>
    </submittedName>
</protein>
<accession>A0A1M4WNX3</accession>
<evidence type="ECO:0000259" key="1">
    <source>
        <dbReference type="Pfam" id="PF01872"/>
    </source>
</evidence>
<sequence>MRKIVASLYISLDGVVEDPRWTFQFISDEQMAYKLEELKSADALLLGHTTYNEFAATWPGMREQAGEYGEMMHNYPKYVASSSLTNPEWNNTTILKENLDERIAELKQQPGKDILVFGSPTLIQSLTEQDLIDEYRLMTFPVLLGKGKRLFQEGHEKKVLEHASTHTFDSGVTVLTYRPAK</sequence>
<dbReference type="STRING" id="112248.SAMN05444392_103308"/>
<reference evidence="2 3" key="1">
    <citation type="submission" date="2016-11" db="EMBL/GenBank/DDBJ databases">
        <authorList>
            <person name="Jaros S."/>
            <person name="Januszkiewicz K."/>
            <person name="Wedrychowicz H."/>
        </authorList>
    </citation>
    <scope>NUCLEOTIDE SEQUENCE [LARGE SCALE GENOMIC DNA]</scope>
    <source>
        <strain evidence="2 3">DSM 44666</strain>
    </source>
</reference>
<dbReference type="SUPFAM" id="SSF53597">
    <property type="entry name" value="Dihydrofolate reductase-like"/>
    <property type="match status" value="1"/>
</dbReference>
<name>A0A1M4WNX3_9BACL</name>